<proteinExistence type="inferred from homology"/>
<sequence>MRGKRLLEEAPLFRALWELRGHASFHVPGHHGGEYFPEFVRKWFAPCLRFDATELPGLDNLHAPEGVIREAEVRAAEVFGAEETKFLVGGSTAGILALILGTEVVSPRRPWIVERASHASVWNGLSLAGAEAVVLPNPVDAHGIPHPPEEAVLRDVLRRHPDAKAVFLTSPTYFGLRGPLRSLIRTAKRAGLLVYVDEAHGAHFRFSRRLPRPALDLGADAVVQSLHKTLPVMGMGSLLHFRGEAVPREAVREALRVLQTSSPSYVLLATMDLARAWYALHGKTMVRRALNAQAAFRRSLAQIPWLRVLPTDDPFRLVLLAPPGEGGRLEEHLRRHKVYCELVLGDAVLCLLSPGNRKFWRKLYRALVAYLPQADGSRGEGVRRDSEGTFFEGFASAPPSRVSFRLFWGEKVAEVHLSQALGRVSARALVPVPPGIPLVLPGERISSSHLAALSRLVALGHPVLGLEREGDVWVLDEA</sequence>
<dbReference type="EMBL" id="RBIJ01000002">
    <property type="protein sequence ID" value="RKQ85654.1"/>
    <property type="molecule type" value="Genomic_DNA"/>
</dbReference>
<dbReference type="GO" id="GO:0016831">
    <property type="term" value="F:carboxy-lyase activity"/>
    <property type="evidence" value="ECO:0007669"/>
    <property type="project" value="UniProtKB-KW"/>
</dbReference>
<reference evidence="8 9" key="1">
    <citation type="submission" date="2018-10" db="EMBL/GenBank/DDBJ databases">
        <title>Genomic Encyclopedia of Type Strains, Phase IV (KMG-IV): sequencing the most valuable type-strain genomes for metagenomic binning, comparative biology and taxonomic classification.</title>
        <authorList>
            <person name="Goeker M."/>
        </authorList>
    </citation>
    <scope>NUCLEOTIDE SEQUENCE [LARGE SCALE GENOMIC DNA]</scope>
    <source>
        <strain evidence="8 9">DSM 22653</strain>
    </source>
</reference>
<comment type="similarity">
    <text evidence="2">Belongs to the Orn/Lys/Arg decarboxylase class-I family.</text>
</comment>
<dbReference type="InterPro" id="IPR015424">
    <property type="entry name" value="PyrdxlP-dep_Trfase"/>
</dbReference>
<protein>
    <submittedName>
        <fullName evidence="8">Arginine/lysine/ornithine decarboxylase</fullName>
    </submittedName>
</protein>
<dbReference type="InterPro" id="IPR036633">
    <property type="entry name" value="Prn/Lys/Arg_de-COase_C_sf"/>
</dbReference>
<evidence type="ECO:0000256" key="4">
    <source>
        <dbReference type="ARBA" id="ARBA00022898"/>
    </source>
</evidence>
<keyword evidence="4" id="KW-0663">Pyridoxal phosphate</keyword>
<keyword evidence="3" id="KW-0210">Decarboxylase</keyword>
<dbReference type="InterPro" id="IPR052357">
    <property type="entry name" value="Orn_Lys_Arg_decarboxylase-I"/>
</dbReference>
<dbReference type="OrthoDB" id="9815233at2"/>
<evidence type="ECO:0000259" key="6">
    <source>
        <dbReference type="Pfam" id="PF01276"/>
    </source>
</evidence>
<comment type="cofactor">
    <cofactor evidence="1">
        <name>pyridoxal 5'-phosphate</name>
        <dbReference type="ChEBI" id="CHEBI:597326"/>
    </cofactor>
</comment>
<dbReference type="PANTHER" id="PTHR43277">
    <property type="entry name" value="ARGININE DECARBOXYLASE"/>
    <property type="match status" value="1"/>
</dbReference>
<gene>
    <name evidence="8" type="ORF">C7438_1059</name>
</gene>
<dbReference type="SUPFAM" id="SSF55904">
    <property type="entry name" value="Ornithine decarboxylase C-terminal domain"/>
    <property type="match status" value="1"/>
</dbReference>
<comment type="caution">
    <text evidence="8">The sequence shown here is derived from an EMBL/GenBank/DDBJ whole genome shotgun (WGS) entry which is preliminary data.</text>
</comment>
<evidence type="ECO:0000256" key="1">
    <source>
        <dbReference type="ARBA" id="ARBA00001933"/>
    </source>
</evidence>
<evidence type="ECO:0000256" key="5">
    <source>
        <dbReference type="ARBA" id="ARBA00023239"/>
    </source>
</evidence>
<dbReference type="Proteomes" id="UP000267019">
    <property type="component" value="Unassembled WGS sequence"/>
</dbReference>
<dbReference type="Pfam" id="PF03711">
    <property type="entry name" value="OKR_DC_1_C"/>
    <property type="match status" value="1"/>
</dbReference>
<keyword evidence="5" id="KW-0456">Lyase</keyword>
<dbReference type="SUPFAM" id="SSF53383">
    <property type="entry name" value="PLP-dependent transferases"/>
    <property type="match status" value="1"/>
</dbReference>
<feature type="domain" description="Orn/Lys/Arg decarboxylase C-terminal" evidence="7">
    <location>
        <begin position="406"/>
        <end position="453"/>
    </location>
</feature>
<dbReference type="InterPro" id="IPR008286">
    <property type="entry name" value="Prn/Lys/Arg_de-COase_C"/>
</dbReference>
<evidence type="ECO:0000313" key="8">
    <source>
        <dbReference type="EMBL" id="RKQ85654.1"/>
    </source>
</evidence>
<name>A0A660KZ64_9BACL</name>
<feature type="domain" description="Orn/Lys/Arg decarboxylases family 1 pyridoxal-P attachment site" evidence="6">
    <location>
        <begin position="11"/>
        <end position="301"/>
    </location>
</feature>
<dbReference type="Gene3D" id="3.40.640.10">
    <property type="entry name" value="Type I PLP-dependent aspartate aminotransferase-like (Major domain)"/>
    <property type="match status" value="1"/>
</dbReference>
<evidence type="ECO:0000256" key="3">
    <source>
        <dbReference type="ARBA" id="ARBA00022793"/>
    </source>
</evidence>
<keyword evidence="9" id="KW-1185">Reference proteome</keyword>
<organism evidence="8 9">
    <name type="scientific">Brockia lithotrophica</name>
    <dbReference type="NCBI Taxonomy" id="933949"/>
    <lineage>
        <taxon>Bacteria</taxon>
        <taxon>Bacillati</taxon>
        <taxon>Bacillota</taxon>
        <taxon>Bacilli</taxon>
        <taxon>Bacillales</taxon>
        <taxon>Bacillales Family X. Incertae Sedis</taxon>
        <taxon>Brockia</taxon>
    </lineage>
</organism>
<dbReference type="RefSeq" id="WP_121444306.1">
    <property type="nucleotide sequence ID" value="NZ_RBIJ01000002.1"/>
</dbReference>
<dbReference type="PANTHER" id="PTHR43277:SF3">
    <property type="entry name" value="DECARBOXYLASE, PUTATIVE-RELATED"/>
    <property type="match status" value="1"/>
</dbReference>
<evidence type="ECO:0000259" key="7">
    <source>
        <dbReference type="Pfam" id="PF03711"/>
    </source>
</evidence>
<dbReference type="InterPro" id="IPR000310">
    <property type="entry name" value="Orn/Lys/Arg_deCO2ase_major_dom"/>
</dbReference>
<dbReference type="Pfam" id="PF01276">
    <property type="entry name" value="OKR_DC_1"/>
    <property type="match status" value="1"/>
</dbReference>
<accession>A0A660KZ64</accession>
<dbReference type="Gene3D" id="3.90.105.10">
    <property type="entry name" value="Molybdopterin biosynthesis moea protein, domain 2"/>
    <property type="match status" value="1"/>
</dbReference>
<dbReference type="InterPro" id="IPR015421">
    <property type="entry name" value="PyrdxlP-dep_Trfase_major"/>
</dbReference>
<evidence type="ECO:0000313" key="9">
    <source>
        <dbReference type="Proteomes" id="UP000267019"/>
    </source>
</evidence>
<dbReference type="AlphaFoldDB" id="A0A660KZ64"/>
<evidence type="ECO:0000256" key="2">
    <source>
        <dbReference type="ARBA" id="ARBA00010671"/>
    </source>
</evidence>